<sequence length="50" mass="6082">MANLNIEQKKVKSLFHDSKYNFLIPDYQRPYAWGEMECKSLWDDLFSFSF</sequence>
<protein>
    <submittedName>
        <fullName evidence="2">DUF262 domain-containing protein</fullName>
    </submittedName>
</protein>
<proteinExistence type="predicted"/>
<gene>
    <name evidence="2" type="ORF">F2Z07_27375</name>
</gene>
<dbReference type="PANTHER" id="PTHR35149">
    <property type="entry name" value="SLL5132 PROTEIN"/>
    <property type="match status" value="1"/>
</dbReference>
<comment type="caution">
    <text evidence="2">The sequence shown here is derived from an EMBL/GenBank/DDBJ whole genome shotgun (WGS) entry which is preliminary data.</text>
</comment>
<organism evidence="2 3">
    <name type="scientific">Phocaeicola dorei</name>
    <dbReference type="NCBI Taxonomy" id="357276"/>
    <lineage>
        <taxon>Bacteria</taxon>
        <taxon>Pseudomonadati</taxon>
        <taxon>Bacteroidota</taxon>
        <taxon>Bacteroidia</taxon>
        <taxon>Bacteroidales</taxon>
        <taxon>Bacteroidaceae</taxon>
        <taxon>Phocaeicola</taxon>
    </lineage>
</organism>
<evidence type="ECO:0000259" key="1">
    <source>
        <dbReference type="Pfam" id="PF03235"/>
    </source>
</evidence>
<dbReference type="EMBL" id="VVZV01000326">
    <property type="protein sequence ID" value="KAA5302859.1"/>
    <property type="molecule type" value="Genomic_DNA"/>
</dbReference>
<evidence type="ECO:0000313" key="2">
    <source>
        <dbReference type="EMBL" id="KAA5302859.1"/>
    </source>
</evidence>
<dbReference type="InterPro" id="IPR004919">
    <property type="entry name" value="GmrSD_N"/>
</dbReference>
<feature type="domain" description="GmrSD restriction endonucleases N-terminal" evidence="1">
    <location>
        <begin position="11"/>
        <end position="45"/>
    </location>
</feature>
<dbReference type="Proteomes" id="UP000481700">
    <property type="component" value="Unassembled WGS sequence"/>
</dbReference>
<dbReference type="AlphaFoldDB" id="A0A6L3III6"/>
<reference evidence="2 3" key="1">
    <citation type="journal article" date="2019" name="Nat. Med.">
        <title>A library of human gut bacterial isolates paired with longitudinal multiomics data enables mechanistic microbiome research.</title>
        <authorList>
            <person name="Poyet M."/>
            <person name="Groussin M."/>
            <person name="Gibbons S.M."/>
            <person name="Avila-Pacheco J."/>
            <person name="Jiang X."/>
            <person name="Kearney S.M."/>
            <person name="Perrotta A.R."/>
            <person name="Berdy B."/>
            <person name="Zhao S."/>
            <person name="Lieberman T.D."/>
            <person name="Swanson P.K."/>
            <person name="Smith M."/>
            <person name="Roesemann S."/>
            <person name="Alexander J.E."/>
            <person name="Rich S.A."/>
            <person name="Livny J."/>
            <person name="Vlamakis H."/>
            <person name="Clish C."/>
            <person name="Bullock K."/>
            <person name="Deik A."/>
            <person name="Scott J."/>
            <person name="Pierce K.A."/>
            <person name="Xavier R.J."/>
            <person name="Alm E.J."/>
        </authorList>
    </citation>
    <scope>NUCLEOTIDE SEQUENCE [LARGE SCALE GENOMIC DNA]</scope>
    <source>
        <strain evidence="2 3">BIOML-A25</strain>
    </source>
</reference>
<accession>A0A6L3III6</accession>
<name>A0A6L3III6_9BACT</name>
<feature type="non-terminal residue" evidence="2">
    <location>
        <position position="50"/>
    </location>
</feature>
<dbReference type="Pfam" id="PF03235">
    <property type="entry name" value="GmrSD_N"/>
    <property type="match status" value="1"/>
</dbReference>
<dbReference type="PANTHER" id="PTHR35149:SF2">
    <property type="entry name" value="DUF262 DOMAIN-CONTAINING PROTEIN"/>
    <property type="match status" value="1"/>
</dbReference>
<dbReference type="RefSeq" id="WP_149937780.1">
    <property type="nucleotide sequence ID" value="NZ_VVZV01000326.1"/>
</dbReference>
<evidence type="ECO:0000313" key="3">
    <source>
        <dbReference type="Proteomes" id="UP000481700"/>
    </source>
</evidence>